<feature type="domain" description="SUF system FeS cluster assembly SufBD core" evidence="1">
    <location>
        <begin position="44"/>
        <end position="224"/>
    </location>
</feature>
<evidence type="ECO:0000313" key="3">
    <source>
        <dbReference type="Proteomes" id="UP000286100"/>
    </source>
</evidence>
<protein>
    <submittedName>
        <fullName evidence="2">SufD family Fe-S cluster assembly protein</fullName>
    </submittedName>
</protein>
<dbReference type="PANTHER" id="PTHR43575">
    <property type="entry name" value="PROTEIN ABCI7, CHLOROPLASTIC"/>
    <property type="match status" value="1"/>
</dbReference>
<evidence type="ECO:0000313" key="2">
    <source>
        <dbReference type="EMBL" id="RJF93571.1"/>
    </source>
</evidence>
<dbReference type="OrthoDB" id="9768262at2"/>
<dbReference type="AlphaFoldDB" id="A0A418WQT3"/>
<evidence type="ECO:0000259" key="1">
    <source>
        <dbReference type="Pfam" id="PF01458"/>
    </source>
</evidence>
<gene>
    <name evidence="2" type="ORF">D3876_04435</name>
</gene>
<dbReference type="PANTHER" id="PTHR43575:SF1">
    <property type="entry name" value="PROTEIN ABCI7, CHLOROPLASTIC"/>
    <property type="match status" value="1"/>
</dbReference>
<dbReference type="RefSeq" id="WP_119759885.1">
    <property type="nucleotide sequence ID" value="NZ_QYUM01000002.1"/>
</dbReference>
<comment type="caution">
    <text evidence="2">The sequence shown here is derived from an EMBL/GenBank/DDBJ whole genome shotgun (WGS) entry which is preliminary data.</text>
</comment>
<organism evidence="2 3">
    <name type="scientific">Sphingomonas cavernae</name>
    <dbReference type="NCBI Taxonomy" id="2320861"/>
    <lineage>
        <taxon>Bacteria</taxon>
        <taxon>Pseudomonadati</taxon>
        <taxon>Pseudomonadota</taxon>
        <taxon>Alphaproteobacteria</taxon>
        <taxon>Sphingomonadales</taxon>
        <taxon>Sphingomonadaceae</taxon>
        <taxon>Sphingomonas</taxon>
    </lineage>
</organism>
<proteinExistence type="predicted"/>
<keyword evidence="3" id="KW-1185">Reference proteome</keyword>
<dbReference type="Proteomes" id="UP000286100">
    <property type="component" value="Unassembled WGS sequence"/>
</dbReference>
<name>A0A418WQT3_9SPHN</name>
<dbReference type="EMBL" id="QYUM01000002">
    <property type="protein sequence ID" value="RJF93571.1"/>
    <property type="molecule type" value="Genomic_DNA"/>
</dbReference>
<dbReference type="GO" id="GO:0016226">
    <property type="term" value="P:iron-sulfur cluster assembly"/>
    <property type="evidence" value="ECO:0007669"/>
    <property type="project" value="InterPro"/>
</dbReference>
<dbReference type="Pfam" id="PF01458">
    <property type="entry name" value="SUFBD_core"/>
    <property type="match status" value="1"/>
</dbReference>
<dbReference type="SUPFAM" id="SSF101960">
    <property type="entry name" value="Stabilizer of iron transporter SufD"/>
    <property type="match status" value="1"/>
</dbReference>
<dbReference type="InterPro" id="IPR000825">
    <property type="entry name" value="SUF_FeS_clus_asmbl_SufBD_core"/>
</dbReference>
<dbReference type="InterPro" id="IPR037284">
    <property type="entry name" value="SUF_FeS_clus_asmbl_SufBD_sf"/>
</dbReference>
<sequence length="253" mass="26989">MTTQLPLPTRKLEAWRYSDLDALAKVWPEVPGKRETIAVPAGESITRIIAQQAREGAVIVEDYTVTLGRDARAEFYVLNTGGQFGRITLDVTLAEGAHFEMGGAILGSGTQTLEIVTQVTHAEPGATSHQTVRSVLAGKATGSYLGKILVARDAQKTDAEQSVKAMLLDRTATANAKPELEIYADDVKCAHGATVGELDRQALFYLASRGLPPAEAKKLMLQGFIAGVFDGIEDAAEREAIEAAAIAALENLL</sequence>
<dbReference type="InterPro" id="IPR055346">
    <property type="entry name" value="Fe-S_cluster_assembly_SufBD"/>
</dbReference>
<accession>A0A418WQT3</accession>
<reference evidence="2 3" key="1">
    <citation type="submission" date="2018-09" db="EMBL/GenBank/DDBJ databases">
        <authorList>
            <person name="Zhu H."/>
        </authorList>
    </citation>
    <scope>NUCLEOTIDE SEQUENCE [LARGE SCALE GENOMIC DNA]</scope>
    <source>
        <strain evidence="2 3">K2R01-6</strain>
    </source>
</reference>